<proteinExistence type="predicted"/>
<evidence type="ECO:0000256" key="1">
    <source>
        <dbReference type="SAM" id="Coils"/>
    </source>
</evidence>
<dbReference type="RefSeq" id="WP_406764974.1">
    <property type="nucleotide sequence ID" value="NZ_JBJHZY010000001.1"/>
</dbReference>
<keyword evidence="3" id="KW-1185">Reference proteome</keyword>
<organism evidence="2 3">
    <name type="scientific">Candidatus Clostridium radicumherbarum</name>
    <dbReference type="NCBI Taxonomy" id="3381662"/>
    <lineage>
        <taxon>Bacteria</taxon>
        <taxon>Bacillati</taxon>
        <taxon>Bacillota</taxon>
        <taxon>Clostridia</taxon>
        <taxon>Eubacteriales</taxon>
        <taxon>Clostridiaceae</taxon>
        <taxon>Clostridium</taxon>
    </lineage>
</organism>
<protein>
    <submittedName>
        <fullName evidence="2">CD1247 N-terminal domain-containing protein</fullName>
    </submittedName>
</protein>
<dbReference type="NCBIfam" id="NF045650">
    <property type="entry name" value="CD1247_Nterm"/>
    <property type="match status" value="1"/>
</dbReference>
<sequence>MEPLLSRVSFLSGMIEGMAIDKATNEGKIITEIASILKDMANEIEFLKEAQNEMEDYVDTIDEDLSDLEEEFYYDEDEDDYDSYDEDDCENYINIECPHCGETVYIDTDICNCNEEISCPNCHKEIPLVECTQE</sequence>
<feature type="coiled-coil region" evidence="1">
    <location>
        <begin position="37"/>
        <end position="71"/>
    </location>
</feature>
<name>A0ABW8TSW1_9CLOT</name>
<evidence type="ECO:0000313" key="2">
    <source>
        <dbReference type="EMBL" id="MFL0268399.1"/>
    </source>
</evidence>
<gene>
    <name evidence="2" type="ORF">ACJDUH_09795</name>
</gene>
<keyword evidence="1" id="KW-0175">Coiled coil</keyword>
<evidence type="ECO:0000313" key="3">
    <source>
        <dbReference type="Proteomes" id="UP001623661"/>
    </source>
</evidence>
<dbReference type="Proteomes" id="UP001623661">
    <property type="component" value="Unassembled WGS sequence"/>
</dbReference>
<reference evidence="2 3" key="1">
    <citation type="submission" date="2024-11" db="EMBL/GenBank/DDBJ databases">
        <authorList>
            <person name="Heng Y.C."/>
            <person name="Lim A.C.H."/>
            <person name="Lee J.K.Y."/>
            <person name="Kittelmann S."/>
        </authorList>
    </citation>
    <scope>NUCLEOTIDE SEQUENCE [LARGE SCALE GENOMIC DNA]</scope>
    <source>
        <strain evidence="2 3">WILCCON 0202</strain>
    </source>
</reference>
<comment type="caution">
    <text evidence="2">The sequence shown here is derived from an EMBL/GenBank/DDBJ whole genome shotgun (WGS) entry which is preliminary data.</text>
</comment>
<dbReference type="EMBL" id="JBJHZY010000001">
    <property type="protein sequence ID" value="MFL0268399.1"/>
    <property type="molecule type" value="Genomic_DNA"/>
</dbReference>
<dbReference type="InterPro" id="IPR054688">
    <property type="entry name" value="CD1247_N"/>
</dbReference>
<accession>A0ABW8TSW1</accession>